<dbReference type="SMART" id="SM00829">
    <property type="entry name" value="PKS_ER"/>
    <property type="match status" value="1"/>
</dbReference>
<protein>
    <submittedName>
        <fullName evidence="4">Putative quinone oxidoreductase, YhdH/YhfP family</fullName>
    </submittedName>
</protein>
<dbReference type="PANTHER" id="PTHR48106">
    <property type="entry name" value="QUINONE OXIDOREDUCTASE PIG3-RELATED"/>
    <property type="match status" value="1"/>
</dbReference>
<dbReference type="Gene3D" id="3.90.180.10">
    <property type="entry name" value="Medium-chain alcohol dehydrogenases, catalytic domain"/>
    <property type="match status" value="1"/>
</dbReference>
<keyword evidence="1" id="KW-0521">NADP</keyword>
<dbReference type="Pfam" id="PF08240">
    <property type="entry name" value="ADH_N"/>
    <property type="match status" value="1"/>
</dbReference>
<dbReference type="SUPFAM" id="SSF51735">
    <property type="entry name" value="NAD(P)-binding Rossmann-fold domains"/>
    <property type="match status" value="1"/>
</dbReference>
<reference evidence="4 5" key="1">
    <citation type="submission" date="2018-12" db="EMBL/GenBank/DDBJ databases">
        <authorList>
            <consortium name="Pathogen Informatics"/>
        </authorList>
    </citation>
    <scope>NUCLEOTIDE SEQUENCE [LARGE SCALE GENOMIC DNA]</scope>
    <source>
        <strain evidence="4 5">NCTC10951</strain>
    </source>
</reference>
<dbReference type="GO" id="GO:0070402">
    <property type="term" value="F:NADPH binding"/>
    <property type="evidence" value="ECO:0007669"/>
    <property type="project" value="TreeGrafter"/>
</dbReference>
<evidence type="ECO:0000256" key="1">
    <source>
        <dbReference type="ARBA" id="ARBA00022857"/>
    </source>
</evidence>
<dbReference type="InterPro" id="IPR036291">
    <property type="entry name" value="NAD(P)-bd_dom_sf"/>
</dbReference>
<dbReference type="KEGG" id="avc:NCTC10951_02389"/>
<feature type="domain" description="Enoyl reductase (ER)" evidence="3">
    <location>
        <begin position="20"/>
        <end position="349"/>
    </location>
</feature>
<proteinExistence type="predicted"/>
<dbReference type="InterPro" id="IPR013154">
    <property type="entry name" value="ADH-like_N"/>
</dbReference>
<evidence type="ECO:0000256" key="2">
    <source>
        <dbReference type="ARBA" id="ARBA00023002"/>
    </source>
</evidence>
<evidence type="ECO:0000313" key="4">
    <source>
        <dbReference type="EMBL" id="VEI17816.1"/>
    </source>
</evidence>
<evidence type="ECO:0000259" key="3">
    <source>
        <dbReference type="SMART" id="SM00829"/>
    </source>
</evidence>
<gene>
    <name evidence="4" type="ORF">NCTC10951_02389</name>
</gene>
<dbReference type="GO" id="GO:0016651">
    <property type="term" value="F:oxidoreductase activity, acting on NAD(P)H"/>
    <property type="evidence" value="ECO:0007669"/>
    <property type="project" value="TreeGrafter"/>
</dbReference>
<sequence>MKCPAVFLTGTDTAGISLYGREIRAVPVQVESRRLEDRVLTLSGKVVVRVDALSCNYRDRSLILQGTDPQAVHRGPANEPSLTAFGSEFCGTVLAASPDCRLTPGQRVMACSAYPEAAEGAAPGVVTNTASRGVLLVHESQLVAVPSWMTTPQAAAFGLCHQTAAAMIRRSGVGPQSQVLVTAATSSTSMAVRHQLQAIGASCWVVSSKPDTPLLPNERRHPGLEDPAATRIRVSHVIDPFCDLNLAGAVASLEMAGTYITCGMLHQHPLMDGVGSCGSPGELIARIITANLTLMGNCLGTREDLLHALELARAGSIPLDPSAIHPRDDIDDFLLEAFGSRERSGKVVLSLSPSTRV</sequence>
<dbReference type="SUPFAM" id="SSF50129">
    <property type="entry name" value="GroES-like"/>
    <property type="match status" value="1"/>
</dbReference>
<dbReference type="InterPro" id="IPR020843">
    <property type="entry name" value="ER"/>
</dbReference>
<dbReference type="AlphaFoldDB" id="A0A448PND1"/>
<dbReference type="EMBL" id="LR134477">
    <property type="protein sequence ID" value="VEI17816.1"/>
    <property type="molecule type" value="Genomic_DNA"/>
</dbReference>
<name>A0A448PND1_ACTVI</name>
<evidence type="ECO:0000313" key="5">
    <source>
        <dbReference type="Proteomes" id="UP000268658"/>
    </source>
</evidence>
<keyword evidence="2" id="KW-0560">Oxidoreductase</keyword>
<dbReference type="InterPro" id="IPR011032">
    <property type="entry name" value="GroES-like_sf"/>
</dbReference>
<accession>A0A448PND1</accession>
<dbReference type="Proteomes" id="UP000268658">
    <property type="component" value="Chromosome"/>
</dbReference>
<organism evidence="4 5">
    <name type="scientific">Actinomyces viscosus</name>
    <dbReference type="NCBI Taxonomy" id="1656"/>
    <lineage>
        <taxon>Bacteria</taxon>
        <taxon>Bacillati</taxon>
        <taxon>Actinomycetota</taxon>
        <taxon>Actinomycetes</taxon>
        <taxon>Actinomycetales</taxon>
        <taxon>Actinomycetaceae</taxon>
        <taxon>Actinomyces</taxon>
    </lineage>
</organism>